<dbReference type="SUPFAM" id="SSF75304">
    <property type="entry name" value="Amidase signature (AS) enzymes"/>
    <property type="match status" value="1"/>
</dbReference>
<dbReference type="EMBL" id="CP051677">
    <property type="protein sequence ID" value="QJD78482.1"/>
    <property type="molecule type" value="Genomic_DNA"/>
</dbReference>
<accession>A0A7L5DLT5</accession>
<evidence type="ECO:0000259" key="2">
    <source>
        <dbReference type="Pfam" id="PF01425"/>
    </source>
</evidence>
<proteinExistence type="inferred from homology"/>
<gene>
    <name evidence="3" type="ORF">HH216_08630</name>
</gene>
<dbReference type="Proteomes" id="UP000501128">
    <property type="component" value="Chromosome"/>
</dbReference>
<dbReference type="AlphaFoldDB" id="A0A7L5DLT5"/>
<evidence type="ECO:0000313" key="3">
    <source>
        <dbReference type="EMBL" id="QJD78482.1"/>
    </source>
</evidence>
<dbReference type="InterPro" id="IPR023631">
    <property type="entry name" value="Amidase_dom"/>
</dbReference>
<dbReference type="PANTHER" id="PTHR11895">
    <property type="entry name" value="TRANSAMIDASE"/>
    <property type="match status" value="1"/>
</dbReference>
<organism evidence="3 4">
    <name type="scientific">Spirosoma rhododendri</name>
    <dbReference type="NCBI Taxonomy" id="2728024"/>
    <lineage>
        <taxon>Bacteria</taxon>
        <taxon>Pseudomonadati</taxon>
        <taxon>Bacteroidota</taxon>
        <taxon>Cytophagia</taxon>
        <taxon>Cytophagales</taxon>
        <taxon>Cytophagaceae</taxon>
        <taxon>Spirosoma</taxon>
    </lineage>
</organism>
<evidence type="ECO:0000313" key="4">
    <source>
        <dbReference type="Proteomes" id="UP000501128"/>
    </source>
</evidence>
<sequence>MNPATKPLPFDEYVRHDATALARLVRSGDVTPDELLATAIARAEAVNPELNAIVTPLYEKGREVASRLPVDAPFRGVPFLLKDLELGWAGTPLKSGSRAYANYVSPTDSDTVRRFLQAGLVPFGKTNTPEFGLTPYTESKLYGPARNPWNTAYSPGGSSGGSAVAVAAGIVPAATASDGGGSIRIPASCCGLFGLKPSRGRVSLGPNYGELWNGAVIGHALTRSVRDSAGLLDAIAGYAPGDPYQIAAPERSYAEEVKREPGKLRIAFSTQHLMPSQATDPECIKAVQETAQLLEKLGHTVEEVPLPYEKTIVTEAFFVNVLSETAATLREISQYLGRPVRRDDVELNTWALGRLAEGFTAADVAYQKRRWNSLNRAMGQFHETYDLFLTPTLPRPPIKIGAFQNSASEERTMKLVDAMRGLKYLKGTKMIAELAEKSLGYISYTVIANMTGQPSMSVPLHWSAECLPIGVMFSGRMGDEATLFRLASQLEQERPWFDKRPA</sequence>
<feature type="domain" description="Amidase" evidence="2">
    <location>
        <begin position="34"/>
        <end position="483"/>
    </location>
</feature>
<dbReference type="PANTHER" id="PTHR11895:SF7">
    <property type="entry name" value="GLUTAMYL-TRNA(GLN) AMIDOTRANSFERASE SUBUNIT A, MITOCHONDRIAL"/>
    <property type="match status" value="1"/>
</dbReference>
<dbReference type="Pfam" id="PF01425">
    <property type="entry name" value="Amidase"/>
    <property type="match status" value="1"/>
</dbReference>
<dbReference type="InterPro" id="IPR020556">
    <property type="entry name" value="Amidase_CS"/>
</dbReference>
<keyword evidence="4" id="KW-1185">Reference proteome</keyword>
<dbReference type="PROSITE" id="PS00571">
    <property type="entry name" value="AMIDASES"/>
    <property type="match status" value="1"/>
</dbReference>
<evidence type="ECO:0000256" key="1">
    <source>
        <dbReference type="ARBA" id="ARBA00009199"/>
    </source>
</evidence>
<protein>
    <submittedName>
        <fullName evidence="3">Amidase</fullName>
    </submittedName>
</protein>
<name>A0A7L5DLT5_9BACT</name>
<dbReference type="InterPro" id="IPR000120">
    <property type="entry name" value="Amidase"/>
</dbReference>
<reference evidence="3 4" key="1">
    <citation type="submission" date="2020-04" db="EMBL/GenBank/DDBJ databases">
        <title>Genome sequencing of novel species.</title>
        <authorList>
            <person name="Heo J."/>
            <person name="Kim S.-J."/>
            <person name="Kim J.-S."/>
            <person name="Hong S.-B."/>
            <person name="Kwon S.-W."/>
        </authorList>
    </citation>
    <scope>NUCLEOTIDE SEQUENCE [LARGE SCALE GENOMIC DNA]</scope>
    <source>
        <strain evidence="3 4">CJU-R4</strain>
    </source>
</reference>
<dbReference type="InterPro" id="IPR036928">
    <property type="entry name" value="AS_sf"/>
</dbReference>
<dbReference type="GO" id="GO:0003824">
    <property type="term" value="F:catalytic activity"/>
    <property type="evidence" value="ECO:0007669"/>
    <property type="project" value="InterPro"/>
</dbReference>
<dbReference type="Gene3D" id="3.90.1300.10">
    <property type="entry name" value="Amidase signature (AS) domain"/>
    <property type="match status" value="1"/>
</dbReference>
<dbReference type="RefSeq" id="WP_169550455.1">
    <property type="nucleotide sequence ID" value="NZ_CP051677.1"/>
</dbReference>
<comment type="similarity">
    <text evidence="1">Belongs to the amidase family.</text>
</comment>
<dbReference type="KEGG" id="srho:HH216_08630"/>